<dbReference type="AlphaFoldDB" id="A0ABD5QAH1"/>
<dbReference type="GO" id="GO:0062192">
    <property type="term" value="F:L-rhamnose mutarotase activity"/>
    <property type="evidence" value="ECO:0007669"/>
    <property type="project" value="UniProtKB-EC"/>
</dbReference>
<dbReference type="SUPFAM" id="SSF54909">
    <property type="entry name" value="Dimeric alpha+beta barrel"/>
    <property type="match status" value="1"/>
</dbReference>
<protein>
    <submittedName>
        <fullName evidence="1">L-rhamnose mutarotase</fullName>
        <ecNumber evidence="1">5.1.3.32</ecNumber>
    </submittedName>
</protein>
<gene>
    <name evidence="1" type="ORF">ACFPFO_01750</name>
</gene>
<proteinExistence type="predicted"/>
<dbReference type="Gene3D" id="3.30.70.100">
    <property type="match status" value="1"/>
</dbReference>
<dbReference type="RefSeq" id="WP_224828002.1">
    <property type="nucleotide sequence ID" value="NZ_JAIVEF010000003.1"/>
</dbReference>
<accession>A0ABD5QAH1</accession>
<dbReference type="EC" id="5.1.3.32" evidence="1"/>
<keyword evidence="2" id="KW-1185">Reference proteome</keyword>
<evidence type="ECO:0000313" key="2">
    <source>
        <dbReference type="Proteomes" id="UP001595925"/>
    </source>
</evidence>
<dbReference type="Proteomes" id="UP001595925">
    <property type="component" value="Unassembled WGS sequence"/>
</dbReference>
<dbReference type="InterPro" id="IPR011008">
    <property type="entry name" value="Dimeric_a/b-barrel"/>
</dbReference>
<sequence length="101" mass="11687">MARIAFHRRVEDGERDAYREEHEDVPDALEEAYLESGAGLETYSVFEADGHVFGFMEVEDEERIREVMAESDAQAEWEVVMDGILEADDGDSWMDEVYRMC</sequence>
<dbReference type="Pfam" id="PF05336">
    <property type="entry name" value="rhaM"/>
    <property type="match status" value="1"/>
</dbReference>
<comment type="caution">
    <text evidence="1">The sequence shown here is derived from an EMBL/GenBank/DDBJ whole genome shotgun (WGS) entry which is preliminary data.</text>
</comment>
<reference evidence="1 2" key="1">
    <citation type="journal article" date="2019" name="Int. J. Syst. Evol. Microbiol.">
        <title>The Global Catalogue of Microorganisms (GCM) 10K type strain sequencing project: providing services to taxonomists for standard genome sequencing and annotation.</title>
        <authorList>
            <consortium name="The Broad Institute Genomics Platform"/>
            <consortium name="The Broad Institute Genome Sequencing Center for Infectious Disease"/>
            <person name="Wu L."/>
            <person name="Ma J."/>
        </authorList>
    </citation>
    <scope>NUCLEOTIDE SEQUENCE [LARGE SCALE GENOMIC DNA]</scope>
    <source>
        <strain evidence="1 2">CGMCC 1.15824</strain>
    </source>
</reference>
<dbReference type="InterPro" id="IPR008000">
    <property type="entry name" value="Rham/fucose_mutarotase"/>
</dbReference>
<evidence type="ECO:0000313" key="1">
    <source>
        <dbReference type="EMBL" id="MFC4986520.1"/>
    </source>
</evidence>
<keyword evidence="1" id="KW-0413">Isomerase</keyword>
<name>A0ABD5QAH1_9EURY</name>
<organism evidence="1 2">
    <name type="scientific">Saliphagus infecundisoli</name>
    <dbReference type="NCBI Taxonomy" id="1849069"/>
    <lineage>
        <taxon>Archaea</taxon>
        <taxon>Methanobacteriati</taxon>
        <taxon>Methanobacteriota</taxon>
        <taxon>Stenosarchaea group</taxon>
        <taxon>Halobacteria</taxon>
        <taxon>Halobacteriales</taxon>
        <taxon>Natrialbaceae</taxon>
        <taxon>Saliphagus</taxon>
    </lineage>
</organism>
<dbReference type="EMBL" id="JBHSJG010000005">
    <property type="protein sequence ID" value="MFC4986520.1"/>
    <property type="molecule type" value="Genomic_DNA"/>
</dbReference>